<proteinExistence type="predicted"/>
<dbReference type="PATRIC" id="fig|1682.24.peg.2317"/>
<feature type="compositionally biased region" description="Polar residues" evidence="1">
    <location>
        <begin position="51"/>
        <end position="65"/>
    </location>
</feature>
<evidence type="ECO:0000256" key="1">
    <source>
        <dbReference type="SAM" id="MobiDB-lite"/>
    </source>
</evidence>
<protein>
    <submittedName>
        <fullName evidence="2">Uncharacterized protein</fullName>
    </submittedName>
</protein>
<name>A0A0M4MGJ9_BIFLI</name>
<sequence length="65" mass="7097">MLGIAPPPRYLTSVQVSRRHLFLDFALGCRRLSFMVSSIITANDGGRTPDENLSSWAPSATCNSN</sequence>
<dbReference type="Proteomes" id="UP000067206">
    <property type="component" value="Chromosome"/>
</dbReference>
<evidence type="ECO:0000313" key="2">
    <source>
        <dbReference type="EMBL" id="ALE10362.1"/>
    </source>
</evidence>
<dbReference type="EMBL" id="CP010411">
    <property type="protein sequence ID" value="ALE10362.1"/>
    <property type="molecule type" value="Genomic_DNA"/>
</dbReference>
<accession>A0A0M4MGJ9</accession>
<feature type="region of interest" description="Disordered" evidence="1">
    <location>
        <begin position="43"/>
        <end position="65"/>
    </location>
</feature>
<dbReference type="RefSeq" id="WP_060621406.1">
    <property type="nucleotide sequence ID" value="NZ_CP010411.1"/>
</dbReference>
<reference evidence="2 3" key="1">
    <citation type="submission" date="2014-12" db="EMBL/GenBank/DDBJ databases">
        <title>Complete genome sequence of Bifidobacterium longum subsp. infantis BT1.</title>
        <authorList>
            <person name="Kim J.F."/>
            <person name="Kwak M.-J."/>
        </authorList>
    </citation>
    <scope>NUCLEOTIDE SEQUENCE [LARGE SCALE GENOMIC DNA]</scope>
    <source>
        <strain evidence="2 3">BT1</strain>
    </source>
</reference>
<organism evidence="2 3">
    <name type="scientific">Bifidobacterium longum subsp. infantis</name>
    <dbReference type="NCBI Taxonomy" id="1682"/>
    <lineage>
        <taxon>Bacteria</taxon>
        <taxon>Bacillati</taxon>
        <taxon>Actinomycetota</taxon>
        <taxon>Actinomycetes</taxon>
        <taxon>Bifidobacteriales</taxon>
        <taxon>Bifidobacteriaceae</taxon>
        <taxon>Bifidobacterium</taxon>
    </lineage>
</organism>
<evidence type="ECO:0000313" key="3">
    <source>
        <dbReference type="Proteomes" id="UP000067206"/>
    </source>
</evidence>
<gene>
    <name evidence="2" type="ORF">RY67_2379</name>
</gene>
<dbReference type="AlphaFoldDB" id="A0A0M4MGJ9"/>